<dbReference type="InterPro" id="IPR006101">
    <property type="entry name" value="Glyco_hydro_2"/>
</dbReference>
<dbReference type="Pfam" id="PF02837">
    <property type="entry name" value="Glyco_hydro_2_N"/>
    <property type="match status" value="1"/>
</dbReference>
<evidence type="ECO:0000256" key="1">
    <source>
        <dbReference type="ARBA" id="ARBA00007401"/>
    </source>
</evidence>
<feature type="domain" description="Glycoside hydrolase family 2 immunoglobulin-like beta-sandwich" evidence="4">
    <location>
        <begin position="201"/>
        <end position="288"/>
    </location>
</feature>
<dbReference type="PANTHER" id="PTHR42732:SF1">
    <property type="entry name" value="BETA-MANNOSIDASE"/>
    <property type="match status" value="1"/>
</dbReference>
<feature type="domain" description="Glycoside hydrolase family 2 catalytic" evidence="5">
    <location>
        <begin position="290"/>
        <end position="550"/>
    </location>
</feature>
<sequence length="600" mass="68470">MRVSEIKYYVFLMLVLSGISGYAQNSNVNLTGRNVQNLDGKWNVIIDWYDSGSATAISANKKPAGATDFTEFSFDNSQTLNVPGDWNSQRAELKYYEGTIWYKRDFNYTKKPGKHVFLSFGAVSYRSDIYLNGQKIGSHEGGFNSFNFEVTDQIKSGLNLLVVKANNERRADAIPARKFDWWNYGGITRSVNIAETPEDYITDYFIQLQKGSPNQIQGWVQNSSRKPQHIKLAIPGAGIDKTFKTDTNGRALINLNAKLVLWSPAKPKLYKVKISSSADTVEDKIGFRSIEVKGRDIVLNGRPVFLRGISFHEEVPQRQGRASSETDSRMLLTWAKELGCNFIRLAHYPQSEQTVRLAEEMGFMMWEEIPVWQGIQFTNPEILGKANMMLGEMIDRDKNRCGIIIWSLSNETAPSPARNATLKQMAADARKADPSRLISSAYDHFKNSRNEIVIDDPLSESLDVLAVNKYMGWYQSWPAGPGNVIWKSNFNKPLIFSEFGSEAMYGNHGSKDTASLWTEEHQEQLYKDNIEMFKKIPFLRGTCPWILADFRAPGRMHAQFQEGWNRKGLLSDKGFKKKAWYVMRRFYEQKQKQDLKATQN</sequence>
<dbReference type="EC" id="3.2.1.31" evidence="7"/>
<dbReference type="Proteomes" id="UP001258315">
    <property type="component" value="Unassembled WGS sequence"/>
</dbReference>
<dbReference type="SUPFAM" id="SSF51445">
    <property type="entry name" value="(Trans)glycosidases"/>
    <property type="match status" value="1"/>
</dbReference>
<organism evidence="7 8">
    <name type="scientific">Mucilaginibacter terrae</name>
    <dbReference type="NCBI Taxonomy" id="1955052"/>
    <lineage>
        <taxon>Bacteria</taxon>
        <taxon>Pseudomonadati</taxon>
        <taxon>Bacteroidota</taxon>
        <taxon>Sphingobacteriia</taxon>
        <taxon>Sphingobacteriales</taxon>
        <taxon>Sphingobacteriaceae</taxon>
        <taxon>Mucilaginibacter</taxon>
    </lineage>
</organism>
<dbReference type="PANTHER" id="PTHR42732">
    <property type="entry name" value="BETA-GALACTOSIDASE"/>
    <property type="match status" value="1"/>
</dbReference>
<dbReference type="Gene3D" id="2.60.40.10">
    <property type="entry name" value="Immunoglobulins"/>
    <property type="match status" value="1"/>
</dbReference>
<evidence type="ECO:0000313" key="8">
    <source>
        <dbReference type="Proteomes" id="UP001258315"/>
    </source>
</evidence>
<evidence type="ECO:0000259" key="4">
    <source>
        <dbReference type="Pfam" id="PF00703"/>
    </source>
</evidence>
<evidence type="ECO:0000256" key="2">
    <source>
        <dbReference type="ARBA" id="ARBA00022801"/>
    </source>
</evidence>
<evidence type="ECO:0000313" key="7">
    <source>
        <dbReference type="EMBL" id="MDT3402056.1"/>
    </source>
</evidence>
<dbReference type="GO" id="GO:0004566">
    <property type="term" value="F:beta-glucuronidase activity"/>
    <property type="evidence" value="ECO:0007669"/>
    <property type="project" value="UniProtKB-EC"/>
</dbReference>
<dbReference type="InterPro" id="IPR006103">
    <property type="entry name" value="Glyco_hydro_2_cat"/>
</dbReference>
<name>A0ABU3GR76_9SPHI</name>
<comment type="caution">
    <text evidence="7">The sequence shown here is derived from an EMBL/GenBank/DDBJ whole genome shotgun (WGS) entry which is preliminary data.</text>
</comment>
<evidence type="ECO:0000256" key="3">
    <source>
        <dbReference type="ARBA" id="ARBA00023295"/>
    </source>
</evidence>
<evidence type="ECO:0000259" key="5">
    <source>
        <dbReference type="Pfam" id="PF02836"/>
    </source>
</evidence>
<proteinExistence type="inferred from homology"/>
<dbReference type="RefSeq" id="WP_311948184.1">
    <property type="nucleotide sequence ID" value="NZ_JAVLVU010000001.1"/>
</dbReference>
<dbReference type="InterPro" id="IPR013783">
    <property type="entry name" value="Ig-like_fold"/>
</dbReference>
<dbReference type="Pfam" id="PF02836">
    <property type="entry name" value="Glyco_hydro_2_C"/>
    <property type="match status" value="1"/>
</dbReference>
<reference evidence="8" key="1">
    <citation type="submission" date="2023-07" db="EMBL/GenBank/DDBJ databases">
        <title>Functional and genomic diversity of the sorghum phyllosphere microbiome.</title>
        <authorList>
            <person name="Shade A."/>
        </authorList>
    </citation>
    <scope>NUCLEOTIDE SEQUENCE [LARGE SCALE GENOMIC DNA]</scope>
    <source>
        <strain evidence="8">SORGH_AS_0422</strain>
    </source>
</reference>
<keyword evidence="3 7" id="KW-0326">Glycosidase</keyword>
<dbReference type="InterPro" id="IPR006104">
    <property type="entry name" value="Glyco_hydro_2_N"/>
</dbReference>
<keyword evidence="8" id="KW-1185">Reference proteome</keyword>
<dbReference type="InterPro" id="IPR051913">
    <property type="entry name" value="GH2_Domain-Containing"/>
</dbReference>
<dbReference type="Gene3D" id="3.20.20.80">
    <property type="entry name" value="Glycosidases"/>
    <property type="match status" value="1"/>
</dbReference>
<evidence type="ECO:0000259" key="6">
    <source>
        <dbReference type="Pfam" id="PF02837"/>
    </source>
</evidence>
<protein>
    <submittedName>
        <fullName evidence="7">Beta-glucuronidase</fullName>
        <ecNumber evidence="7">3.2.1.31</ecNumber>
    </submittedName>
</protein>
<accession>A0ABU3GR76</accession>
<feature type="domain" description="Glycosyl hydrolases family 2 sugar binding" evidence="6">
    <location>
        <begin position="37"/>
        <end position="197"/>
    </location>
</feature>
<dbReference type="Gene3D" id="2.60.120.260">
    <property type="entry name" value="Galactose-binding domain-like"/>
    <property type="match status" value="1"/>
</dbReference>
<dbReference type="InterPro" id="IPR008979">
    <property type="entry name" value="Galactose-bd-like_sf"/>
</dbReference>
<dbReference type="Pfam" id="PF00703">
    <property type="entry name" value="Glyco_hydro_2"/>
    <property type="match status" value="1"/>
</dbReference>
<dbReference type="InterPro" id="IPR017853">
    <property type="entry name" value="GH"/>
</dbReference>
<dbReference type="EMBL" id="JAVLVU010000001">
    <property type="protein sequence ID" value="MDT3402056.1"/>
    <property type="molecule type" value="Genomic_DNA"/>
</dbReference>
<dbReference type="SUPFAM" id="SSF49785">
    <property type="entry name" value="Galactose-binding domain-like"/>
    <property type="match status" value="1"/>
</dbReference>
<dbReference type="InterPro" id="IPR006102">
    <property type="entry name" value="Ig-like_GH2"/>
</dbReference>
<keyword evidence="2 7" id="KW-0378">Hydrolase</keyword>
<dbReference type="SUPFAM" id="SSF49303">
    <property type="entry name" value="beta-Galactosidase/glucuronidase domain"/>
    <property type="match status" value="1"/>
</dbReference>
<dbReference type="InterPro" id="IPR036156">
    <property type="entry name" value="Beta-gal/glucu_dom_sf"/>
</dbReference>
<comment type="similarity">
    <text evidence="1">Belongs to the glycosyl hydrolase 2 family.</text>
</comment>
<gene>
    <name evidence="7" type="ORF">QE417_001128</name>
</gene>
<dbReference type="PRINTS" id="PR00132">
    <property type="entry name" value="GLHYDRLASE2"/>
</dbReference>